<sequence length="410" mass="45679">MVTVAIGKSYFEALLRRAEFVSVLRQYLQFPSDVNSQHTSHQDVDFSPNLFDHVTISKAEHEYLRTKLASSDVLKAPNNKVDLLRSALFRGGLTTETLETLLEGEGGASGTEEPSHYDYHTGTSFPDSKLAPPGLSRHYNFESSPVSEGPGLGGGLHHDVQPREDFRRGISYGQPESSIDSATKNDRDQEHGQRVPLHNQRTVLIANLSEQTTHKDLVGIIRGGRLLDIFLRNDRTATVSFVEGAAEFLLHAKRNDIYLHTKRVANKIANGATRNLLVRGVGGKLSADQIRDHLDHIHNLVVVDIKFRNGDAYISTNSIHNALFGRTCMMSRTAYKGLRIEYYPDECAAPLPQFKVYMPTQPVPFKPKTVTNTYALLDTGSDADSCSENDSYITEGVRIDQHQWRHAAVV</sequence>
<dbReference type="AlphaFoldDB" id="Q0UIU3"/>
<dbReference type="InterPro" id="IPR035979">
    <property type="entry name" value="RBD_domain_sf"/>
</dbReference>
<dbReference type="HOGENOM" id="CLU_043434_0_0_1"/>
<dbReference type="VEuPathDB" id="FungiDB:JI435_083210"/>
<dbReference type="GeneID" id="5975539"/>
<evidence type="ECO:0000313" key="3">
    <source>
        <dbReference type="Proteomes" id="UP000001055"/>
    </source>
</evidence>
<dbReference type="RefSeq" id="XP_001798641.1">
    <property type="nucleotide sequence ID" value="XM_001798589.1"/>
</dbReference>
<reference evidence="3" key="1">
    <citation type="journal article" date="2007" name="Plant Cell">
        <title>Dothideomycete-plant interactions illuminated by genome sequencing and EST analysis of the wheat pathogen Stagonospora nodorum.</title>
        <authorList>
            <person name="Hane J.K."/>
            <person name="Lowe R.G."/>
            <person name="Solomon P.S."/>
            <person name="Tan K.C."/>
            <person name="Schoch C.L."/>
            <person name="Spatafora J.W."/>
            <person name="Crous P.W."/>
            <person name="Kodira C."/>
            <person name="Birren B.W."/>
            <person name="Galagan J.E."/>
            <person name="Torriani S.F."/>
            <person name="McDonald B.A."/>
            <person name="Oliver R.P."/>
        </authorList>
    </citation>
    <scope>NUCLEOTIDE SEQUENCE [LARGE SCALE GENOMIC DNA]</scope>
    <source>
        <strain evidence="3">SN15 / ATCC MYA-4574 / FGSC 10173</strain>
    </source>
</reference>
<dbReference type="STRING" id="321614.Q0UIU3"/>
<accession>Q0UIU3</accession>
<organism evidence="2 3">
    <name type="scientific">Phaeosphaeria nodorum (strain SN15 / ATCC MYA-4574 / FGSC 10173)</name>
    <name type="common">Glume blotch fungus</name>
    <name type="synonym">Parastagonospora nodorum</name>
    <dbReference type="NCBI Taxonomy" id="321614"/>
    <lineage>
        <taxon>Eukaryota</taxon>
        <taxon>Fungi</taxon>
        <taxon>Dikarya</taxon>
        <taxon>Ascomycota</taxon>
        <taxon>Pezizomycotina</taxon>
        <taxon>Dothideomycetes</taxon>
        <taxon>Pleosporomycetidae</taxon>
        <taxon>Pleosporales</taxon>
        <taxon>Pleosporineae</taxon>
        <taxon>Phaeosphaeriaceae</taxon>
        <taxon>Parastagonospora</taxon>
    </lineage>
</organism>
<dbReference type="GO" id="GO:0003729">
    <property type="term" value="F:mRNA binding"/>
    <property type="evidence" value="ECO:0000318"/>
    <property type="project" value="GO_Central"/>
</dbReference>
<dbReference type="EMBL" id="CH445336">
    <property type="protein sequence ID" value="EAT84597.2"/>
    <property type="molecule type" value="Genomic_DNA"/>
</dbReference>
<feature type="compositionally biased region" description="Basic and acidic residues" evidence="1">
    <location>
        <begin position="156"/>
        <end position="168"/>
    </location>
</feature>
<dbReference type="KEGG" id="pno:SNOG_08321"/>
<gene>
    <name evidence="2" type="ORF">SNOG_08321</name>
</gene>
<dbReference type="Proteomes" id="UP000001055">
    <property type="component" value="Unassembled WGS sequence"/>
</dbReference>
<feature type="region of interest" description="Disordered" evidence="1">
    <location>
        <begin position="103"/>
        <end position="196"/>
    </location>
</feature>
<evidence type="ECO:0000313" key="2">
    <source>
        <dbReference type="EMBL" id="EAT84597.2"/>
    </source>
</evidence>
<proteinExistence type="predicted"/>
<feature type="compositionally biased region" description="Basic and acidic residues" evidence="1">
    <location>
        <begin position="183"/>
        <end position="193"/>
    </location>
</feature>
<dbReference type="SUPFAM" id="SSF54928">
    <property type="entry name" value="RNA-binding domain, RBD"/>
    <property type="match status" value="1"/>
</dbReference>
<evidence type="ECO:0000256" key="1">
    <source>
        <dbReference type="SAM" id="MobiDB-lite"/>
    </source>
</evidence>
<name>Q0UIU3_PHANO</name>
<evidence type="ECO:0008006" key="4">
    <source>
        <dbReference type="Google" id="ProtNLM"/>
    </source>
</evidence>
<dbReference type="eggNOG" id="KOG0118">
    <property type="taxonomic scope" value="Eukaryota"/>
</dbReference>
<dbReference type="GO" id="GO:0010494">
    <property type="term" value="C:cytoplasmic stress granule"/>
    <property type="evidence" value="ECO:0000318"/>
    <property type="project" value="GO_Central"/>
</dbReference>
<protein>
    <recommendedName>
        <fullName evidence="4">RRM domain-containing protein</fullName>
    </recommendedName>
</protein>
<dbReference type="GO" id="GO:0000398">
    <property type="term" value="P:mRNA splicing, via spliceosome"/>
    <property type="evidence" value="ECO:0000318"/>
    <property type="project" value="GO_Central"/>
</dbReference>
<dbReference type="InParanoid" id="Q0UIU3"/>